<proteinExistence type="predicted"/>
<name>A0AB36B3L4_CLOIN</name>
<accession>A0AB36B3L4</accession>
<protein>
    <submittedName>
        <fullName evidence="1">Uncharacterized protein</fullName>
    </submittedName>
</protein>
<dbReference type="AlphaFoldDB" id="A0AB36B3L4"/>
<evidence type="ECO:0000313" key="2">
    <source>
        <dbReference type="Proteomes" id="UP000604383"/>
    </source>
</evidence>
<evidence type="ECO:0000313" key="1">
    <source>
        <dbReference type="EMBL" id="MZH55000.1"/>
    </source>
</evidence>
<dbReference type="EMBL" id="WWTN01000005">
    <property type="protein sequence ID" value="MZH55000.1"/>
    <property type="molecule type" value="Genomic_DNA"/>
</dbReference>
<reference evidence="1" key="1">
    <citation type="journal article" date="2019" name="Nat. Med.">
        <title>A library of human gut bacterial isolates paired with longitudinal multiomics data enables mechanistic microbiome research.</title>
        <authorList>
            <person name="Poyet M."/>
            <person name="Groussin M."/>
            <person name="Gibbons S.M."/>
            <person name="Avila-Pacheco J."/>
            <person name="Jiang X."/>
            <person name="Kearney S.M."/>
            <person name="Perrotta A.R."/>
            <person name="Berdy B."/>
            <person name="Zhao S."/>
            <person name="Lieberman T.D."/>
            <person name="Swanson P.K."/>
            <person name="Smith M."/>
            <person name="Roesemann S."/>
            <person name="Alexander J.E."/>
            <person name="Rich S.A."/>
            <person name="Livny J."/>
            <person name="Vlamakis H."/>
            <person name="Clish C."/>
            <person name="Bullock K."/>
            <person name="Deik A."/>
            <person name="Scott J."/>
            <person name="Pierce K.A."/>
            <person name="Xavier R.J."/>
            <person name="Alm E.J."/>
        </authorList>
    </citation>
    <scope>NUCLEOTIDE SEQUENCE</scope>
    <source>
        <strain evidence="1">BIOML-A12</strain>
    </source>
</reference>
<sequence length="66" mass="7665">MNCLLLSIARSAYSAVWNDTCMKQMLIRYPYLQAQITAMGESVPVLHTETRHWEAMEARWRCYPAG</sequence>
<dbReference type="Proteomes" id="UP000604383">
    <property type="component" value="Unassembled WGS sequence"/>
</dbReference>
<gene>
    <name evidence="1" type="ORF">GT664_04300</name>
</gene>
<organism evidence="1 2">
    <name type="scientific">Clostridium innocuum</name>
    <dbReference type="NCBI Taxonomy" id="1522"/>
    <lineage>
        <taxon>Bacteria</taxon>
        <taxon>Bacillati</taxon>
        <taxon>Bacillota</taxon>
        <taxon>Clostridia</taxon>
        <taxon>Eubacteriales</taxon>
        <taxon>Clostridiaceae</taxon>
        <taxon>Clostridium</taxon>
    </lineage>
</organism>
<comment type="caution">
    <text evidence="1">The sequence shown here is derived from an EMBL/GenBank/DDBJ whole genome shotgun (WGS) entry which is preliminary data.</text>
</comment>